<dbReference type="PRINTS" id="PR00038">
    <property type="entry name" value="HTHLUXR"/>
</dbReference>
<dbReference type="SUPFAM" id="SSF46894">
    <property type="entry name" value="C-terminal effector domain of the bipartite response regulators"/>
    <property type="match status" value="1"/>
</dbReference>
<keyword evidence="1" id="KW-0547">Nucleotide-binding</keyword>
<dbReference type="SUPFAM" id="SSF52540">
    <property type="entry name" value="P-loop containing nucleoside triphosphate hydrolases"/>
    <property type="match status" value="1"/>
</dbReference>
<sequence>MMAAASGALVGRARELELLEGWLDTARAGSGRLVLCAGEPGIGKTRLAQELAGRALARGTAVAWARCAEATGAPALWPWRQVLRSIGADVDVLVGDASSPEDRFRVVEDVVAALRAAGEPDGLVVVVDDIHRGDEASLAVLRHAATAAAAARVLLVAAYRDADPGSLLPRMLPDLAGAPGAERFDLRGFDLDEVRTQLAAGTDDATAHTVLDVTGGNPLFVREIARAMADGSWRADRPPRTVLDVVAARLDRLGPDGRRLVQTAAVAGRDFTLPLLAATLDEPVAACLPWLDEVRAHGLVDEIGPGEYRFVHALTRDSVEASLTTGERLSRHRAVAEATEARHAGDLAEHLADIARHWRELAPHGEADRARAWTVRAAADAVARLAPAEGARLYEVALAITPGPPDAARSELQVARGRAAQAAGDLGTAVAAVEAAAAAARAAGRPDLVAEAALVLDAVPDPSVDAVAERLTEEALADIPGGALRARLLARRSQLAFYDGEQDLVGRLSTASLTLARITGDDGALAAALRARHEACPGPAGRDERAELATEMIALGRRTGSARTAMWGELWRIDTLVEAGRLREAADALPVLGGVVDRVGGPVPAWHLHRVGACVAQAQGRFEDAAAAAAQGFARMRPVEPAPASGAFFGLHVALARHVGVRPEARRFLDQDFDPPPRFRTQMRIARASLLLAAGRRDEAAASYRRAGALAMWSLPVFFVVSIQASAAALCGELGLDDDLAVLLEGLERWRGRFAAGTGVFFLGPVELTLGRGALDLGRFDAAVEDLDAAVEAADRAGAAGFVAEAQYHLALALHGRGAAGDHDRAVVAARDADRLARALGMAAWVDRTTALADRLRPARHHELSPREAEVAALVSEGLTNRQIASRLVVSERTVESHVQHVLAKLGVSSRSGVAARVVRDRSP</sequence>
<dbReference type="Gene3D" id="1.25.40.10">
    <property type="entry name" value="Tetratricopeptide repeat domain"/>
    <property type="match status" value="1"/>
</dbReference>
<dbReference type="Gene3D" id="3.40.50.300">
    <property type="entry name" value="P-loop containing nucleotide triphosphate hydrolases"/>
    <property type="match status" value="1"/>
</dbReference>
<dbReference type="GO" id="GO:0005524">
    <property type="term" value="F:ATP binding"/>
    <property type="evidence" value="ECO:0007669"/>
    <property type="project" value="UniProtKB-KW"/>
</dbReference>
<evidence type="ECO:0000259" key="3">
    <source>
        <dbReference type="PROSITE" id="PS50043"/>
    </source>
</evidence>
<gene>
    <name evidence="4" type="ORF">ACFPEL_30205</name>
</gene>
<protein>
    <submittedName>
        <fullName evidence="4">ATP-binding protein</fullName>
    </submittedName>
</protein>
<keyword evidence="5" id="KW-1185">Reference proteome</keyword>
<organism evidence="4 5">
    <name type="scientific">Actinomycetospora chibensis</name>
    <dbReference type="NCBI Taxonomy" id="663606"/>
    <lineage>
        <taxon>Bacteria</taxon>
        <taxon>Bacillati</taxon>
        <taxon>Actinomycetota</taxon>
        <taxon>Actinomycetes</taxon>
        <taxon>Pseudonocardiales</taxon>
        <taxon>Pseudonocardiaceae</taxon>
        <taxon>Actinomycetospora</taxon>
    </lineage>
</organism>
<proteinExistence type="predicted"/>
<dbReference type="PROSITE" id="PS50043">
    <property type="entry name" value="HTH_LUXR_2"/>
    <property type="match status" value="1"/>
</dbReference>
<evidence type="ECO:0000313" key="5">
    <source>
        <dbReference type="Proteomes" id="UP001595909"/>
    </source>
</evidence>
<evidence type="ECO:0000313" key="4">
    <source>
        <dbReference type="EMBL" id="MFC4836710.1"/>
    </source>
</evidence>
<reference evidence="5" key="1">
    <citation type="journal article" date="2019" name="Int. J. Syst. Evol. Microbiol.">
        <title>The Global Catalogue of Microorganisms (GCM) 10K type strain sequencing project: providing services to taxonomists for standard genome sequencing and annotation.</title>
        <authorList>
            <consortium name="The Broad Institute Genomics Platform"/>
            <consortium name="The Broad Institute Genome Sequencing Center for Infectious Disease"/>
            <person name="Wu L."/>
            <person name="Ma J."/>
        </authorList>
    </citation>
    <scope>NUCLEOTIDE SEQUENCE [LARGE SCALE GENOMIC DNA]</scope>
    <source>
        <strain evidence="5">CCUG 50347</strain>
    </source>
</reference>
<dbReference type="InterPro" id="IPR036388">
    <property type="entry name" value="WH-like_DNA-bd_sf"/>
</dbReference>
<feature type="domain" description="HTH luxR-type" evidence="3">
    <location>
        <begin position="857"/>
        <end position="922"/>
    </location>
</feature>
<dbReference type="InterPro" id="IPR027417">
    <property type="entry name" value="P-loop_NTPase"/>
</dbReference>
<accession>A0ABV9RSG7</accession>
<dbReference type="InterPro" id="IPR011990">
    <property type="entry name" value="TPR-like_helical_dom_sf"/>
</dbReference>
<dbReference type="Proteomes" id="UP001595909">
    <property type="component" value="Unassembled WGS sequence"/>
</dbReference>
<evidence type="ECO:0000256" key="1">
    <source>
        <dbReference type="ARBA" id="ARBA00022741"/>
    </source>
</evidence>
<dbReference type="PANTHER" id="PTHR16305:SF35">
    <property type="entry name" value="TRANSCRIPTIONAL ACTIVATOR DOMAIN"/>
    <property type="match status" value="1"/>
</dbReference>
<dbReference type="CDD" id="cd06170">
    <property type="entry name" value="LuxR_C_like"/>
    <property type="match status" value="1"/>
</dbReference>
<dbReference type="PANTHER" id="PTHR16305">
    <property type="entry name" value="TESTICULAR SOLUBLE ADENYLYL CYCLASE"/>
    <property type="match status" value="1"/>
</dbReference>
<dbReference type="EMBL" id="JBHSIM010000069">
    <property type="protein sequence ID" value="MFC4836710.1"/>
    <property type="molecule type" value="Genomic_DNA"/>
</dbReference>
<dbReference type="InterPro" id="IPR041664">
    <property type="entry name" value="AAA_16"/>
</dbReference>
<keyword evidence="2 4" id="KW-0067">ATP-binding</keyword>
<name>A0ABV9RSG7_9PSEU</name>
<dbReference type="InterPro" id="IPR000792">
    <property type="entry name" value="Tscrpt_reg_LuxR_C"/>
</dbReference>
<comment type="caution">
    <text evidence="4">The sequence shown here is derived from an EMBL/GenBank/DDBJ whole genome shotgun (WGS) entry which is preliminary data.</text>
</comment>
<dbReference type="SMART" id="SM00382">
    <property type="entry name" value="AAA"/>
    <property type="match status" value="1"/>
</dbReference>
<evidence type="ECO:0000256" key="2">
    <source>
        <dbReference type="ARBA" id="ARBA00022840"/>
    </source>
</evidence>
<dbReference type="PROSITE" id="PS00622">
    <property type="entry name" value="HTH_LUXR_1"/>
    <property type="match status" value="1"/>
</dbReference>
<dbReference type="InterPro" id="IPR016032">
    <property type="entry name" value="Sig_transdc_resp-reg_C-effctor"/>
</dbReference>
<dbReference type="InterPro" id="IPR003593">
    <property type="entry name" value="AAA+_ATPase"/>
</dbReference>
<dbReference type="SMART" id="SM00421">
    <property type="entry name" value="HTH_LUXR"/>
    <property type="match status" value="1"/>
</dbReference>
<dbReference type="CDD" id="cd01120">
    <property type="entry name" value="RecA-like_superfamily"/>
    <property type="match status" value="1"/>
</dbReference>
<dbReference type="RefSeq" id="WP_274191795.1">
    <property type="nucleotide sequence ID" value="NZ_BAABHN010000069.1"/>
</dbReference>
<dbReference type="Pfam" id="PF13191">
    <property type="entry name" value="AAA_16"/>
    <property type="match status" value="1"/>
</dbReference>
<dbReference type="Gene3D" id="1.10.10.10">
    <property type="entry name" value="Winged helix-like DNA-binding domain superfamily/Winged helix DNA-binding domain"/>
    <property type="match status" value="1"/>
</dbReference>
<dbReference type="Pfam" id="PF00196">
    <property type="entry name" value="GerE"/>
    <property type="match status" value="1"/>
</dbReference>